<evidence type="ECO:0000256" key="4">
    <source>
        <dbReference type="ARBA" id="ARBA00022801"/>
    </source>
</evidence>
<dbReference type="GO" id="GO:0005576">
    <property type="term" value="C:extracellular region"/>
    <property type="evidence" value="ECO:0007669"/>
    <property type="project" value="TreeGrafter"/>
</dbReference>
<dbReference type="InterPro" id="IPR021109">
    <property type="entry name" value="Peptidase_aspartic_dom_sf"/>
</dbReference>
<evidence type="ECO:0000313" key="9">
    <source>
        <dbReference type="Proteomes" id="UP001443914"/>
    </source>
</evidence>
<dbReference type="PANTHER" id="PTHR47967">
    <property type="entry name" value="OS07G0603500 PROTEIN-RELATED"/>
    <property type="match status" value="1"/>
</dbReference>
<evidence type="ECO:0000256" key="3">
    <source>
        <dbReference type="ARBA" id="ARBA00022750"/>
    </source>
</evidence>
<organism evidence="8 9">
    <name type="scientific">Saponaria officinalis</name>
    <name type="common">Common soapwort</name>
    <name type="synonym">Lychnis saponaria</name>
    <dbReference type="NCBI Taxonomy" id="3572"/>
    <lineage>
        <taxon>Eukaryota</taxon>
        <taxon>Viridiplantae</taxon>
        <taxon>Streptophyta</taxon>
        <taxon>Embryophyta</taxon>
        <taxon>Tracheophyta</taxon>
        <taxon>Spermatophyta</taxon>
        <taxon>Magnoliopsida</taxon>
        <taxon>eudicotyledons</taxon>
        <taxon>Gunneridae</taxon>
        <taxon>Pentapetalae</taxon>
        <taxon>Caryophyllales</taxon>
        <taxon>Caryophyllaceae</taxon>
        <taxon>Caryophylleae</taxon>
        <taxon>Saponaria</taxon>
    </lineage>
</organism>
<keyword evidence="3" id="KW-0064">Aspartyl protease</keyword>
<dbReference type="GO" id="GO:0004190">
    <property type="term" value="F:aspartic-type endopeptidase activity"/>
    <property type="evidence" value="ECO:0007669"/>
    <property type="project" value="UniProtKB-KW"/>
</dbReference>
<feature type="domain" description="Peptidase A1" evidence="7">
    <location>
        <begin position="87"/>
        <end position="443"/>
    </location>
</feature>
<evidence type="ECO:0000256" key="5">
    <source>
        <dbReference type="ARBA" id="ARBA00023180"/>
    </source>
</evidence>
<dbReference type="CDD" id="cd05476">
    <property type="entry name" value="pepsin_A_like_plant"/>
    <property type="match status" value="1"/>
</dbReference>
<name>A0AAW1INZ0_SAPOF</name>
<proteinExistence type="inferred from homology"/>
<dbReference type="InterPro" id="IPR051708">
    <property type="entry name" value="Plant_Aspart_Prot_A1"/>
</dbReference>
<dbReference type="Proteomes" id="UP001443914">
    <property type="component" value="Unassembled WGS sequence"/>
</dbReference>
<reference evidence="8" key="1">
    <citation type="submission" date="2024-03" db="EMBL/GenBank/DDBJ databases">
        <title>WGS assembly of Saponaria officinalis var. Norfolk2.</title>
        <authorList>
            <person name="Jenkins J."/>
            <person name="Shu S."/>
            <person name="Grimwood J."/>
            <person name="Barry K."/>
            <person name="Goodstein D."/>
            <person name="Schmutz J."/>
            <person name="Leebens-Mack J."/>
            <person name="Osbourn A."/>
        </authorList>
    </citation>
    <scope>NUCLEOTIDE SEQUENCE [LARGE SCALE GENOMIC DNA]</scope>
    <source>
        <strain evidence="8">JIC</strain>
    </source>
</reference>
<accession>A0AAW1INZ0</accession>
<keyword evidence="4" id="KW-0378">Hydrolase</keyword>
<sequence>MTLSNLLHLLLHVISMLYQTNAFSLQMYPIDSPHLQILPKHFTMKERHHFLRDISLSRAFLYDNNRNAKLGLNSIHAPLSNIQKGYFVTKFTIGDPDSGLSPIVLLDITADLTWIQCSTCNPCFNLNRTFSVETSESYVRLNPTDLRCSPKMTFKGSCGFNVSLGNSRSEGYIGADTISFDDISGFFPNIAFGCGVRNTGIFFGNDTGNVIAGVYGLGIGPRSMITQLEPQIKGKFTYCIRPTNKTSTIFFGDDAHISGSEPVQRIAMVPEARYHLRLAGITVKGKRLIIEPSIFQLDDQNYTSGFFIDPSAPYTVLSNTAYNKVKEKIVQHFSELKMEPLPINKTINTFDLCYGNSPDKSNRYNYPTMAFNFLKSGGNSGEVNLILNPKNIFGDLVIGNNTGFCFQMLPTPDQRDGPSILGAYQQRNFQFLFDINAKSLSFVPKNC</sequence>
<comment type="similarity">
    <text evidence="1">Belongs to the peptidase A1 family.</text>
</comment>
<dbReference type="InterPro" id="IPR033121">
    <property type="entry name" value="PEPTIDASE_A1"/>
</dbReference>
<dbReference type="EMBL" id="JBDFQZ010000009">
    <property type="protein sequence ID" value="KAK9691782.1"/>
    <property type="molecule type" value="Genomic_DNA"/>
</dbReference>
<keyword evidence="6" id="KW-0732">Signal</keyword>
<comment type="caution">
    <text evidence="8">The sequence shown here is derived from an EMBL/GenBank/DDBJ whole genome shotgun (WGS) entry which is preliminary data.</text>
</comment>
<keyword evidence="2" id="KW-0645">Protease</keyword>
<keyword evidence="5" id="KW-0325">Glycoprotein</keyword>
<evidence type="ECO:0000256" key="1">
    <source>
        <dbReference type="ARBA" id="ARBA00007447"/>
    </source>
</evidence>
<dbReference type="SUPFAM" id="SSF50630">
    <property type="entry name" value="Acid proteases"/>
    <property type="match status" value="1"/>
</dbReference>
<evidence type="ECO:0000313" key="8">
    <source>
        <dbReference type="EMBL" id="KAK9691782.1"/>
    </source>
</evidence>
<dbReference type="InterPro" id="IPR032861">
    <property type="entry name" value="TAXi_N"/>
</dbReference>
<evidence type="ECO:0000256" key="2">
    <source>
        <dbReference type="ARBA" id="ARBA00022670"/>
    </source>
</evidence>
<feature type="chain" id="PRO_5043844735" description="Peptidase A1 domain-containing protein" evidence="6">
    <location>
        <begin position="23"/>
        <end position="447"/>
    </location>
</feature>
<dbReference type="InterPro" id="IPR032799">
    <property type="entry name" value="TAXi_C"/>
</dbReference>
<dbReference type="Pfam" id="PF14543">
    <property type="entry name" value="TAXi_N"/>
    <property type="match status" value="1"/>
</dbReference>
<evidence type="ECO:0000256" key="6">
    <source>
        <dbReference type="SAM" id="SignalP"/>
    </source>
</evidence>
<protein>
    <recommendedName>
        <fullName evidence="7">Peptidase A1 domain-containing protein</fullName>
    </recommendedName>
</protein>
<dbReference type="GO" id="GO:0006508">
    <property type="term" value="P:proteolysis"/>
    <property type="evidence" value="ECO:0007669"/>
    <property type="project" value="UniProtKB-KW"/>
</dbReference>
<keyword evidence="9" id="KW-1185">Reference proteome</keyword>
<dbReference type="AlphaFoldDB" id="A0AAW1INZ0"/>
<feature type="signal peptide" evidence="6">
    <location>
        <begin position="1"/>
        <end position="22"/>
    </location>
</feature>
<dbReference type="Gene3D" id="2.40.70.10">
    <property type="entry name" value="Acid Proteases"/>
    <property type="match status" value="2"/>
</dbReference>
<dbReference type="InterPro" id="IPR034161">
    <property type="entry name" value="Pepsin-like_plant"/>
</dbReference>
<evidence type="ECO:0000259" key="7">
    <source>
        <dbReference type="PROSITE" id="PS51767"/>
    </source>
</evidence>
<dbReference type="PANTHER" id="PTHR47967:SF128">
    <property type="entry name" value="ASPARTIC PROTEINASE CDR1-LIKE"/>
    <property type="match status" value="1"/>
</dbReference>
<dbReference type="PROSITE" id="PS51767">
    <property type="entry name" value="PEPTIDASE_A1"/>
    <property type="match status" value="1"/>
</dbReference>
<gene>
    <name evidence="8" type="ORF">RND81_09G219800</name>
</gene>
<dbReference type="Pfam" id="PF14541">
    <property type="entry name" value="TAXi_C"/>
    <property type="match status" value="1"/>
</dbReference>